<dbReference type="AlphaFoldDB" id="A0A1X7VT93"/>
<dbReference type="EnsemblMetazoa" id="Aqu2.1.43065_001">
    <property type="protein sequence ID" value="Aqu2.1.43065_001"/>
    <property type="gene ID" value="Aqu2.1.43065"/>
</dbReference>
<accession>A0A1X7VT93</accession>
<dbReference type="InParanoid" id="A0A1X7VT93"/>
<evidence type="ECO:0000313" key="1">
    <source>
        <dbReference type="EnsemblMetazoa" id="Aqu2.1.43065_001"/>
    </source>
</evidence>
<proteinExistence type="predicted"/>
<sequence length="36" mass="3895">MSLLLPRLCLHTYTCTCLSGVLVPSQSALPLLCFVT</sequence>
<name>A0A1X7VT93_AMPQE</name>
<reference evidence="1" key="1">
    <citation type="submission" date="2017-05" db="UniProtKB">
        <authorList>
            <consortium name="EnsemblMetazoa"/>
        </authorList>
    </citation>
    <scope>IDENTIFICATION</scope>
</reference>
<organism evidence="1">
    <name type="scientific">Amphimedon queenslandica</name>
    <name type="common">Sponge</name>
    <dbReference type="NCBI Taxonomy" id="400682"/>
    <lineage>
        <taxon>Eukaryota</taxon>
        <taxon>Metazoa</taxon>
        <taxon>Porifera</taxon>
        <taxon>Demospongiae</taxon>
        <taxon>Heteroscleromorpha</taxon>
        <taxon>Haplosclerida</taxon>
        <taxon>Niphatidae</taxon>
        <taxon>Amphimedon</taxon>
    </lineage>
</organism>
<protein>
    <submittedName>
        <fullName evidence="1">Uncharacterized protein</fullName>
    </submittedName>
</protein>